<dbReference type="GO" id="GO:0000127">
    <property type="term" value="C:transcription factor TFIIIC complex"/>
    <property type="evidence" value="ECO:0007669"/>
    <property type="project" value="TreeGrafter"/>
</dbReference>
<dbReference type="PROSITE" id="PS50005">
    <property type="entry name" value="TPR"/>
    <property type="match status" value="2"/>
</dbReference>
<feature type="repeat" description="TPR" evidence="1">
    <location>
        <begin position="212"/>
        <end position="245"/>
    </location>
</feature>
<dbReference type="SMART" id="SM00028">
    <property type="entry name" value="TPR"/>
    <property type="match status" value="4"/>
</dbReference>
<sequence length="376" mass="44063">MILLVITIGAIVAIIVYFYIHQQRRKITGYTPYLEALIALLDHNDDVAMKKFKEAVRIDSDLIDAYIKLGDLYRKKGDISKAIQIHQSLTVRALLKKKVEKEVYYALVHDFLEVNRMNKAIAYLKEILKIDKNDTRARNMMLKIYEDMEDYSGCISVYEDRAFKPRDENRLAYYYTSLANNKLRTLAEGDDEGRKEIFNIFKKALKISPTSLTTHYNIANYFERHGDLKKAKEHYLKIVDHHPEHIFLIISQCEKVFFELGSFDKIISIYEDVLAQHPENFSVGFALADLYEKKNDIEATKDVYHRLAEKNPTTLLPRFSLLKFMIDDELIKNEIVEMEKTISNRQFKCQKCGYEIDTFVFMCPKCHAIESFLPYL</sequence>
<keyword evidence="1" id="KW-0802">TPR repeat</keyword>
<evidence type="ECO:0000313" key="3">
    <source>
        <dbReference type="Proteomes" id="UP000051012"/>
    </source>
</evidence>
<organism evidence="2 3">
    <name type="scientific">candidate division TA06 bacterium DG_78</name>
    <dbReference type="NCBI Taxonomy" id="1703772"/>
    <lineage>
        <taxon>Bacteria</taxon>
        <taxon>Bacteria division TA06</taxon>
    </lineage>
</organism>
<reference evidence="2 3" key="1">
    <citation type="journal article" date="2015" name="Microbiome">
        <title>Genomic resolution of linkages in carbon, nitrogen, and sulfur cycling among widespread estuary sediment bacteria.</title>
        <authorList>
            <person name="Baker B.J."/>
            <person name="Lazar C.S."/>
            <person name="Teske A.P."/>
            <person name="Dick G.J."/>
        </authorList>
    </citation>
    <scope>NUCLEOTIDE SEQUENCE [LARGE SCALE GENOMIC DNA]</scope>
    <source>
        <strain evidence="2">DG_78</strain>
    </source>
</reference>
<gene>
    <name evidence="2" type="ORF">AMJ52_02715</name>
</gene>
<dbReference type="GO" id="GO:0006383">
    <property type="term" value="P:transcription by RNA polymerase III"/>
    <property type="evidence" value="ECO:0007669"/>
    <property type="project" value="InterPro"/>
</dbReference>
<protein>
    <submittedName>
        <fullName evidence="2">Uncharacterized protein</fullName>
    </submittedName>
</protein>
<dbReference type="Gene3D" id="1.25.40.10">
    <property type="entry name" value="Tetratricopeptide repeat domain"/>
    <property type="match status" value="3"/>
</dbReference>
<dbReference type="Pfam" id="PF13176">
    <property type="entry name" value="TPR_7"/>
    <property type="match status" value="1"/>
</dbReference>
<proteinExistence type="predicted"/>
<dbReference type="Proteomes" id="UP000051012">
    <property type="component" value="Unassembled WGS sequence"/>
</dbReference>
<evidence type="ECO:0000313" key="2">
    <source>
        <dbReference type="EMBL" id="KPJ73896.1"/>
    </source>
</evidence>
<dbReference type="InterPro" id="IPR019734">
    <property type="entry name" value="TPR_rpt"/>
</dbReference>
<dbReference type="PANTHER" id="PTHR23082:SF0">
    <property type="entry name" value="GENERAL TRANSCRIPTION FACTOR 3C POLYPEPTIDE 3"/>
    <property type="match status" value="1"/>
</dbReference>
<dbReference type="Pfam" id="PF13181">
    <property type="entry name" value="TPR_8"/>
    <property type="match status" value="1"/>
</dbReference>
<dbReference type="AlphaFoldDB" id="A0A0S7YGJ0"/>
<dbReference type="EMBL" id="LJNI01000023">
    <property type="protein sequence ID" value="KPJ73896.1"/>
    <property type="molecule type" value="Genomic_DNA"/>
</dbReference>
<feature type="repeat" description="TPR" evidence="1">
    <location>
        <begin position="101"/>
        <end position="134"/>
    </location>
</feature>
<evidence type="ECO:0000256" key="1">
    <source>
        <dbReference type="PROSITE-ProRule" id="PRU00339"/>
    </source>
</evidence>
<name>A0A0S7YGJ0_UNCT6</name>
<comment type="caution">
    <text evidence="2">The sequence shown here is derived from an EMBL/GenBank/DDBJ whole genome shotgun (WGS) entry which is preliminary data.</text>
</comment>
<dbReference type="PANTHER" id="PTHR23082">
    <property type="entry name" value="TRANSCRIPTION INITIATION FACTOR IIIC TFIIIC , POLYPEPTIDE 3-RELATED"/>
    <property type="match status" value="1"/>
</dbReference>
<accession>A0A0S7YGJ0</accession>
<dbReference type="SUPFAM" id="SSF48452">
    <property type="entry name" value="TPR-like"/>
    <property type="match status" value="1"/>
</dbReference>
<dbReference type="InterPro" id="IPR011990">
    <property type="entry name" value="TPR-like_helical_dom_sf"/>
</dbReference>
<dbReference type="InterPro" id="IPR039340">
    <property type="entry name" value="Tfc4/TFIIIC-102/Sfc4"/>
</dbReference>
<dbReference type="Pfam" id="PF13174">
    <property type="entry name" value="TPR_6"/>
    <property type="match status" value="2"/>
</dbReference>